<name>A0A1S8A6L0_ROSNE</name>
<dbReference type="EMBL" id="DF977457">
    <property type="protein sequence ID" value="GAW25738.1"/>
    <property type="molecule type" value="Genomic_DNA"/>
</dbReference>
<evidence type="ECO:0000313" key="2">
    <source>
        <dbReference type="Proteomes" id="UP000054516"/>
    </source>
</evidence>
<reference evidence="1" key="1">
    <citation type="submission" date="2016-03" db="EMBL/GenBank/DDBJ databases">
        <title>Draft genome sequence of Rosellinia necatrix.</title>
        <authorList>
            <person name="Kanematsu S."/>
        </authorList>
    </citation>
    <scope>NUCLEOTIDE SEQUENCE [LARGE SCALE GENOMIC DNA]</scope>
    <source>
        <strain evidence="1">W97</strain>
    </source>
</reference>
<evidence type="ECO:0000313" key="1">
    <source>
        <dbReference type="EMBL" id="GAW25738.1"/>
    </source>
</evidence>
<organism evidence="1">
    <name type="scientific">Rosellinia necatrix</name>
    <name type="common">White root-rot fungus</name>
    <dbReference type="NCBI Taxonomy" id="77044"/>
    <lineage>
        <taxon>Eukaryota</taxon>
        <taxon>Fungi</taxon>
        <taxon>Dikarya</taxon>
        <taxon>Ascomycota</taxon>
        <taxon>Pezizomycotina</taxon>
        <taxon>Sordariomycetes</taxon>
        <taxon>Xylariomycetidae</taxon>
        <taxon>Xylariales</taxon>
        <taxon>Xylariaceae</taxon>
        <taxon>Rosellinia</taxon>
    </lineage>
</organism>
<dbReference type="Proteomes" id="UP000054516">
    <property type="component" value="Unassembled WGS sequence"/>
</dbReference>
<gene>
    <name evidence="1" type="ORF">SAMD00023353_1200690</name>
</gene>
<protein>
    <submittedName>
        <fullName evidence="1">Uncharacterized protein</fullName>
    </submittedName>
</protein>
<dbReference type="AlphaFoldDB" id="A0A1S8A6L0"/>
<accession>A0A1S8A6L0</accession>
<dbReference type="OrthoDB" id="4773647at2759"/>
<keyword evidence="2" id="KW-1185">Reference proteome</keyword>
<sequence length="257" mass="28853">MVETTEDQNATALEGEALRSLVRPAAGRLPSRLRNTNALYERVTGDSVTCMAKRQRGSSQRDLWAPFTIDIKTDPSQISSENPQWYHTASREGGLQTDCSSRHPVEWLDRVLETSYATRCPISPKLCVSTVAMDCLRQKKTCIFVKAPQDHGLPEPLRCYPSFRAALEDICDRFRSFFAPFAAYNSRTQTVILYETGAARPEHKFLNKDTAVFNIELAHSAVSDPRGDFSSGPNRSQESIRICPFQPYSFPNNPAQT</sequence>
<proteinExistence type="predicted"/>